<organism evidence="1">
    <name type="scientific">Anguilla anguilla</name>
    <name type="common">European freshwater eel</name>
    <name type="synonym">Muraena anguilla</name>
    <dbReference type="NCBI Taxonomy" id="7936"/>
    <lineage>
        <taxon>Eukaryota</taxon>
        <taxon>Metazoa</taxon>
        <taxon>Chordata</taxon>
        <taxon>Craniata</taxon>
        <taxon>Vertebrata</taxon>
        <taxon>Euteleostomi</taxon>
        <taxon>Actinopterygii</taxon>
        <taxon>Neopterygii</taxon>
        <taxon>Teleostei</taxon>
        <taxon>Anguilliformes</taxon>
        <taxon>Anguillidae</taxon>
        <taxon>Anguilla</taxon>
    </lineage>
</organism>
<accession>A0A0E9TJ48</accession>
<protein>
    <submittedName>
        <fullName evidence="1">Uncharacterized protein</fullName>
    </submittedName>
</protein>
<evidence type="ECO:0000313" key="1">
    <source>
        <dbReference type="EMBL" id="JAH53719.1"/>
    </source>
</evidence>
<sequence>MGHKCTLFPLYHRVSAFFDDILHKASEGGRWCESVQR</sequence>
<dbReference type="AlphaFoldDB" id="A0A0E9TJ48"/>
<reference evidence="1" key="1">
    <citation type="submission" date="2014-11" db="EMBL/GenBank/DDBJ databases">
        <authorList>
            <person name="Amaro Gonzalez C."/>
        </authorList>
    </citation>
    <scope>NUCLEOTIDE SEQUENCE</scope>
</reference>
<reference evidence="1" key="2">
    <citation type="journal article" date="2015" name="Fish Shellfish Immunol.">
        <title>Early steps in the European eel (Anguilla anguilla)-Vibrio vulnificus interaction in the gills: Role of the RtxA13 toxin.</title>
        <authorList>
            <person name="Callol A."/>
            <person name="Pajuelo D."/>
            <person name="Ebbesson L."/>
            <person name="Teles M."/>
            <person name="MacKenzie S."/>
            <person name="Amaro C."/>
        </authorList>
    </citation>
    <scope>NUCLEOTIDE SEQUENCE</scope>
</reference>
<dbReference type="EMBL" id="GBXM01054858">
    <property type="protein sequence ID" value="JAH53719.1"/>
    <property type="molecule type" value="Transcribed_RNA"/>
</dbReference>
<name>A0A0E9TJ48_ANGAN</name>
<proteinExistence type="predicted"/>